<proteinExistence type="predicted"/>
<dbReference type="RefSeq" id="XP_037158156.1">
    <property type="nucleotide sequence ID" value="XM_037315000.1"/>
</dbReference>
<reference evidence="3 4" key="1">
    <citation type="journal article" date="2020" name="Genomics">
        <title>Complete, high-quality genomes from long-read metagenomic sequencing of two wolf lichen thalli reveals enigmatic genome architecture.</title>
        <authorList>
            <person name="McKenzie S.K."/>
            <person name="Walston R.F."/>
            <person name="Allen J.L."/>
        </authorList>
    </citation>
    <scope>NUCLEOTIDE SEQUENCE [LARGE SCALE GENOMIC DNA]</scope>
    <source>
        <strain evidence="3">WasteWater2</strain>
    </source>
</reference>
<sequence length="801" mass="88314">MSVRGFHKPVAQSRARLFDRAGRSGSDFSPLVDAFHPSFPASVEDYISETCELNTEAPTLGRLANDSNCLDGYPCHGNRFGHNARSRVNNASMNWDSAETDSASDAHCYHAEGHGDTLSRGTNGLLFKLPSEVSDLILSYLSPAALDAARHTCKGWRTRILSNTWVLASVLGVEEKRPPLDASSGGKISHRDLLKNLDCDSDLPATSQHPDAWRTRFRTRNLEFSIPSPSSTLTRPAFVAAARTGTQNGFLAFQLQDSAQSTGNRLKNTLVIYRFDSADLPWYAGSIHNVGGQGALRIMGVAEIRRHAEWVLKIEIGDTAGLYSLTARKAFSKSDSRFSLTMLKPWEKIPGISHDRFTIQGVDGPPESLPSGDQSWNVLAPFPPNGGLRHVCFSKGLRKHTEPRFLAEQTKTGNIHVIMEVDPSERPSQYASYSQSKSLSNGSERGNHYFTGTALLSRPRPNSVYKNVAVAPTTVKDGGIRAAIIWQTTDLEEPISELYIYDIPEAIYYEPCRSYNQKISVNVSATSGEFGEGAILRPCRLVQGKRVTSLDQHMGGTHPSSPLYRRAFPQETALGGLQFPHTTENQETYPRNVQYQKCFAWGPATSDGACTQISFKVFDLSFADPQRLHSLITHGVGAGQRRDQKHHNIALNALHCACALHDDAFRIVVPDVTIVEAKPATKRDNACESAPSWPEKPATPKEILSFSGIGWSFWPQRKPTSAPDSAPSVGSLSRDDSSARRAALERRQEWLRGRILGMKRAGLTDFEIAELWNMSAWTQYGQVRKPEGWQELGKGHGGECV</sequence>
<organism evidence="3 4">
    <name type="scientific">Letharia columbiana</name>
    <dbReference type="NCBI Taxonomy" id="112416"/>
    <lineage>
        <taxon>Eukaryota</taxon>
        <taxon>Fungi</taxon>
        <taxon>Dikarya</taxon>
        <taxon>Ascomycota</taxon>
        <taxon>Pezizomycotina</taxon>
        <taxon>Lecanoromycetes</taxon>
        <taxon>OSLEUM clade</taxon>
        <taxon>Lecanoromycetidae</taxon>
        <taxon>Lecanorales</taxon>
        <taxon>Lecanorineae</taxon>
        <taxon>Parmeliaceae</taxon>
        <taxon>Letharia</taxon>
    </lineage>
</organism>
<gene>
    <name evidence="3" type="ORF">HO173_013175</name>
</gene>
<dbReference type="Proteomes" id="UP000578531">
    <property type="component" value="Unassembled WGS sequence"/>
</dbReference>
<evidence type="ECO:0000313" key="4">
    <source>
        <dbReference type="Proteomes" id="UP000578531"/>
    </source>
</evidence>
<evidence type="ECO:0000313" key="3">
    <source>
        <dbReference type="EMBL" id="KAF6223844.1"/>
    </source>
</evidence>
<dbReference type="InterPro" id="IPR036047">
    <property type="entry name" value="F-box-like_dom_sf"/>
</dbReference>
<feature type="domain" description="F-box" evidence="2">
    <location>
        <begin position="128"/>
        <end position="163"/>
    </location>
</feature>
<name>A0A8H6CHY9_9LECA</name>
<dbReference type="InterPro" id="IPR001810">
    <property type="entry name" value="F-box_dom"/>
</dbReference>
<evidence type="ECO:0000256" key="1">
    <source>
        <dbReference type="SAM" id="MobiDB-lite"/>
    </source>
</evidence>
<dbReference type="EMBL" id="JACCJC010000131">
    <property type="protein sequence ID" value="KAF6223844.1"/>
    <property type="molecule type" value="Genomic_DNA"/>
</dbReference>
<accession>A0A8H6CHY9</accession>
<evidence type="ECO:0000259" key="2">
    <source>
        <dbReference type="Pfam" id="PF12937"/>
    </source>
</evidence>
<dbReference type="GeneID" id="59294803"/>
<dbReference type="SUPFAM" id="SSF81383">
    <property type="entry name" value="F-box domain"/>
    <property type="match status" value="1"/>
</dbReference>
<comment type="caution">
    <text evidence="3">The sequence shown here is derived from an EMBL/GenBank/DDBJ whole genome shotgun (WGS) entry which is preliminary data.</text>
</comment>
<feature type="region of interest" description="Disordered" evidence="1">
    <location>
        <begin position="717"/>
        <end position="740"/>
    </location>
</feature>
<dbReference type="Pfam" id="PF12937">
    <property type="entry name" value="F-box-like"/>
    <property type="match status" value="1"/>
</dbReference>
<keyword evidence="4" id="KW-1185">Reference proteome</keyword>
<dbReference type="AlphaFoldDB" id="A0A8H6CHY9"/>
<protein>
    <recommendedName>
        <fullName evidence="2">F-box domain-containing protein</fullName>
    </recommendedName>
</protein>
<dbReference type="OrthoDB" id="5320755at2759"/>